<organism evidence="1 2">
    <name type="scientific">Hohenbuehelia grisea</name>
    <dbReference type="NCBI Taxonomy" id="104357"/>
    <lineage>
        <taxon>Eukaryota</taxon>
        <taxon>Fungi</taxon>
        <taxon>Dikarya</taxon>
        <taxon>Basidiomycota</taxon>
        <taxon>Agaricomycotina</taxon>
        <taxon>Agaricomycetes</taxon>
        <taxon>Agaricomycetidae</taxon>
        <taxon>Agaricales</taxon>
        <taxon>Pleurotineae</taxon>
        <taxon>Pleurotaceae</taxon>
        <taxon>Hohenbuehelia</taxon>
    </lineage>
</organism>
<comment type="caution">
    <text evidence="1">The sequence shown here is derived from an EMBL/GenBank/DDBJ whole genome shotgun (WGS) entry which is preliminary data.</text>
</comment>
<keyword evidence="2" id="KW-1185">Reference proteome</keyword>
<sequence>MCILSLSNISSAPTSMAFPDSLCLDINEYLSTLPDGDRQLYDVLSCIPESADEPRVRRSRRGAFIKCISQVPPYRYLARSCVPDNECDFQPPRWHYGYKFTYEQALALNQENAPDDERIDSLSDFQEMCDESVDVKKERSMLGGWWLKCRAENILEFQHNAGFKSVWDRGEKAQMFGFRDSWHLGDPHTGEEVEEISQLMFGKYVEPMWYLDASHCFWYEKRK</sequence>
<dbReference type="Proteomes" id="UP001556367">
    <property type="component" value="Unassembled WGS sequence"/>
</dbReference>
<proteinExistence type="predicted"/>
<name>A0ABR3J0S4_9AGAR</name>
<dbReference type="EMBL" id="JASNQZ010000012">
    <property type="protein sequence ID" value="KAL0949161.1"/>
    <property type="molecule type" value="Genomic_DNA"/>
</dbReference>
<gene>
    <name evidence="1" type="ORF">HGRIS_009242</name>
</gene>
<protein>
    <submittedName>
        <fullName evidence="1">Uncharacterized protein</fullName>
    </submittedName>
</protein>
<evidence type="ECO:0000313" key="1">
    <source>
        <dbReference type="EMBL" id="KAL0949161.1"/>
    </source>
</evidence>
<reference evidence="2" key="1">
    <citation type="submission" date="2024-06" db="EMBL/GenBank/DDBJ databases">
        <title>Multi-omics analyses provide insights into the biosynthesis of the anticancer antibiotic pleurotin in Hohenbuehelia grisea.</title>
        <authorList>
            <person name="Weaver J.A."/>
            <person name="Alberti F."/>
        </authorList>
    </citation>
    <scope>NUCLEOTIDE SEQUENCE [LARGE SCALE GENOMIC DNA]</scope>
    <source>
        <strain evidence="2">T-177</strain>
    </source>
</reference>
<evidence type="ECO:0000313" key="2">
    <source>
        <dbReference type="Proteomes" id="UP001556367"/>
    </source>
</evidence>
<accession>A0ABR3J0S4</accession>